<dbReference type="Proteomes" id="UP000278807">
    <property type="component" value="Unassembled WGS sequence"/>
</dbReference>
<proteinExistence type="predicted"/>
<dbReference type="PANTHER" id="PTHR31964">
    <property type="entry name" value="ADENINE NUCLEOTIDE ALPHA HYDROLASES-LIKE SUPERFAMILY PROTEIN"/>
    <property type="match status" value="1"/>
</dbReference>
<dbReference type="Gene3D" id="3.40.50.620">
    <property type="entry name" value="HUPs"/>
    <property type="match status" value="1"/>
</dbReference>
<reference evidence="2 3" key="2">
    <citation type="submission" date="2018-11" db="EMBL/GenBank/DDBJ databases">
        <authorList>
            <consortium name="Pathogen Informatics"/>
        </authorList>
    </citation>
    <scope>NUCLEOTIDE SEQUENCE [LARGE SCALE GENOMIC DNA]</scope>
</reference>
<dbReference type="WBParaSite" id="HNAJ_0000354401-mRNA-1">
    <property type="protein sequence ID" value="HNAJ_0000354401-mRNA-1"/>
    <property type="gene ID" value="HNAJ_0000354401"/>
</dbReference>
<evidence type="ECO:0000313" key="2">
    <source>
        <dbReference type="EMBL" id="VDN99401.1"/>
    </source>
</evidence>
<reference evidence="4" key="1">
    <citation type="submission" date="2017-02" db="UniProtKB">
        <authorList>
            <consortium name="WormBaseParasite"/>
        </authorList>
    </citation>
    <scope>IDENTIFICATION</scope>
</reference>
<dbReference type="AlphaFoldDB" id="A0A0R3T905"/>
<dbReference type="Pfam" id="PF00582">
    <property type="entry name" value="Usp"/>
    <property type="match status" value="1"/>
</dbReference>
<dbReference type="InterPro" id="IPR006016">
    <property type="entry name" value="UspA"/>
</dbReference>
<dbReference type="PANTHER" id="PTHR31964:SF113">
    <property type="entry name" value="USPA DOMAIN-CONTAINING PROTEIN"/>
    <property type="match status" value="1"/>
</dbReference>
<evidence type="ECO:0000313" key="3">
    <source>
        <dbReference type="Proteomes" id="UP000278807"/>
    </source>
</evidence>
<accession>A0A0R3T905</accession>
<feature type="domain" description="UspA" evidence="1">
    <location>
        <begin position="71"/>
        <end position="261"/>
    </location>
</feature>
<keyword evidence="3" id="KW-1185">Reference proteome</keyword>
<dbReference type="SUPFAM" id="SSF52402">
    <property type="entry name" value="Adenine nucleotide alpha hydrolases-like"/>
    <property type="match status" value="1"/>
</dbReference>
<name>A0A0R3T905_RODNA</name>
<evidence type="ECO:0000313" key="4">
    <source>
        <dbReference type="WBParaSite" id="HNAJ_0000354401-mRNA-1"/>
    </source>
</evidence>
<dbReference type="CDD" id="cd23659">
    <property type="entry name" value="USP_At3g01520-like"/>
    <property type="match status" value="1"/>
</dbReference>
<evidence type="ECO:0000259" key="1">
    <source>
        <dbReference type="Pfam" id="PF00582"/>
    </source>
</evidence>
<dbReference type="OrthoDB" id="843225at2759"/>
<gene>
    <name evidence="2" type="ORF">HNAJ_LOCUS3542</name>
</gene>
<sequence length="267" mass="29849">MLIWRICTNALVQARTKTNTAFIATTFIRVQYELSCACELCRNSLRLVETTWPHHISKGELTISMQIKPHRRILFAVDDCPHCQQAFQWFLKWMWRRGNPSKTLSQIPEGETSNRITPADKLEPEEDAITLIHIIPPELTAGSNHPSKTEVLITPNRMENSEVGGQGMPNFMKDAFTAGKAVCQVFLKMAKEAGATRCDACIAVDRRQSIGKAILRSAEIRGADMIVMGSHGHGAIHRAVHFGSVNKYIARHSRIPITVIPPVLFSP</sequence>
<dbReference type="EMBL" id="UZAE01002107">
    <property type="protein sequence ID" value="VDN99401.1"/>
    <property type="molecule type" value="Genomic_DNA"/>
</dbReference>
<dbReference type="InterPro" id="IPR014729">
    <property type="entry name" value="Rossmann-like_a/b/a_fold"/>
</dbReference>
<protein>
    <submittedName>
        <fullName evidence="4">Usp domain-containing protein</fullName>
    </submittedName>
</protein>
<organism evidence="4">
    <name type="scientific">Rodentolepis nana</name>
    <name type="common">Dwarf tapeworm</name>
    <name type="synonym">Hymenolepis nana</name>
    <dbReference type="NCBI Taxonomy" id="102285"/>
    <lineage>
        <taxon>Eukaryota</taxon>
        <taxon>Metazoa</taxon>
        <taxon>Spiralia</taxon>
        <taxon>Lophotrochozoa</taxon>
        <taxon>Platyhelminthes</taxon>
        <taxon>Cestoda</taxon>
        <taxon>Eucestoda</taxon>
        <taxon>Cyclophyllidea</taxon>
        <taxon>Hymenolepididae</taxon>
        <taxon>Rodentolepis</taxon>
    </lineage>
</organism>
<dbReference type="STRING" id="102285.A0A0R3T905"/>